<proteinExistence type="predicted"/>
<protein>
    <submittedName>
        <fullName evidence="1">Uncharacterized protein</fullName>
    </submittedName>
</protein>
<comment type="caution">
    <text evidence="1">The sequence shown here is derived from an EMBL/GenBank/DDBJ whole genome shotgun (WGS) entry which is preliminary data.</text>
</comment>
<organism evidence="1 2">
    <name type="scientific">Sphingobacterium spiritivorum ATCC 33300</name>
    <dbReference type="NCBI Taxonomy" id="525372"/>
    <lineage>
        <taxon>Bacteria</taxon>
        <taxon>Pseudomonadati</taxon>
        <taxon>Bacteroidota</taxon>
        <taxon>Sphingobacteriia</taxon>
        <taxon>Sphingobacteriales</taxon>
        <taxon>Sphingobacteriaceae</taxon>
        <taxon>Sphingobacterium</taxon>
    </lineage>
</organism>
<dbReference type="Proteomes" id="UP000006241">
    <property type="component" value="Unassembled WGS sequence"/>
</dbReference>
<evidence type="ECO:0000313" key="1">
    <source>
        <dbReference type="EMBL" id="EEI92021.1"/>
    </source>
</evidence>
<dbReference type="EMBL" id="ACHB01000056">
    <property type="protein sequence ID" value="EEI92021.1"/>
    <property type="molecule type" value="Genomic_DNA"/>
</dbReference>
<reference evidence="1 2" key="1">
    <citation type="submission" date="2009-01" db="EMBL/GenBank/DDBJ databases">
        <authorList>
            <person name="Qin X."/>
            <person name="Bachman B."/>
            <person name="Battles P."/>
            <person name="Bell A."/>
            <person name="Bess C."/>
            <person name="Bickham C."/>
            <person name="Chaboub L."/>
            <person name="Chen D."/>
            <person name="Coyle M."/>
            <person name="Deiros D.R."/>
            <person name="Dinh H."/>
            <person name="Forbes L."/>
            <person name="Fowler G."/>
            <person name="Francisco L."/>
            <person name="Fu Q."/>
            <person name="Gubbala S."/>
            <person name="Hale W."/>
            <person name="Han Y."/>
            <person name="Hemphill L."/>
            <person name="Highlander S.K."/>
            <person name="Hirani K."/>
            <person name="Hogues M."/>
            <person name="Jackson L."/>
            <person name="Jakkamsetti A."/>
            <person name="Javaid M."/>
            <person name="Jiang H."/>
            <person name="Korchina V."/>
            <person name="Kovar C."/>
            <person name="Lara F."/>
            <person name="Lee S."/>
            <person name="Mata R."/>
            <person name="Mathew T."/>
            <person name="Moen C."/>
            <person name="Morales K."/>
            <person name="Munidasa M."/>
            <person name="Nazareth L."/>
            <person name="Ngo R."/>
            <person name="Nguyen L."/>
            <person name="Okwuonu G."/>
            <person name="Ongeri F."/>
            <person name="Patil S."/>
            <person name="Petrosino J."/>
            <person name="Pham C."/>
            <person name="Pham P."/>
            <person name="Pu L.-L."/>
            <person name="Puazo M."/>
            <person name="Raj R."/>
            <person name="Reid J."/>
            <person name="Rouhana J."/>
            <person name="Saada N."/>
            <person name="Shang Y."/>
            <person name="Simmons D."/>
            <person name="Thornton R."/>
            <person name="Warren J."/>
            <person name="Weissenberger G."/>
            <person name="Zhang J."/>
            <person name="Zhang L."/>
            <person name="Zhou C."/>
            <person name="Zhu D."/>
            <person name="Muzny D."/>
            <person name="Worley K."/>
            <person name="Gibbs R."/>
        </authorList>
    </citation>
    <scope>NUCLEOTIDE SEQUENCE [LARGE SCALE GENOMIC DNA]</scope>
    <source>
        <strain evidence="1 2">ATCC 33300</strain>
    </source>
</reference>
<sequence length="66" mass="7664">MQHDQQQSIKVNKKNRSLQEELNFKKRLQGISPEKIKVSTENSWQMQADRITRLSSPLLSHSTTAN</sequence>
<dbReference type="HOGENOM" id="CLU_2829027_0_0_10"/>
<dbReference type="AlphaFoldDB" id="C2FYK1"/>
<gene>
    <name evidence="1" type="ORF">HMPREF0765_2407</name>
</gene>
<evidence type="ECO:0000313" key="2">
    <source>
        <dbReference type="Proteomes" id="UP000006241"/>
    </source>
</evidence>
<name>C2FYK1_SPHSI</name>
<accession>C2FYK1</accession>